<dbReference type="GO" id="GO:0005829">
    <property type="term" value="C:cytosol"/>
    <property type="evidence" value="ECO:0007669"/>
    <property type="project" value="TreeGrafter"/>
</dbReference>
<accession>A0A953M2R7</accession>
<dbReference type="Gene3D" id="1.10.1240.10">
    <property type="entry name" value="Methionine synthase domain"/>
    <property type="match status" value="1"/>
</dbReference>
<dbReference type="InterPro" id="IPR036724">
    <property type="entry name" value="Cobalamin-bd_sf"/>
</dbReference>
<keyword evidence="2" id="KW-0170">Cobalt</keyword>
<organism evidence="5 6">
    <name type="scientific">Candidatus Nitrobium versatile</name>
    <dbReference type="NCBI Taxonomy" id="2884831"/>
    <lineage>
        <taxon>Bacteria</taxon>
        <taxon>Pseudomonadati</taxon>
        <taxon>Nitrospirota</taxon>
        <taxon>Nitrospiria</taxon>
        <taxon>Nitrospirales</taxon>
        <taxon>Nitrospiraceae</taxon>
        <taxon>Candidatus Nitrobium</taxon>
    </lineage>
</organism>
<dbReference type="PROSITE" id="PS51332">
    <property type="entry name" value="B12_BINDING"/>
    <property type="match status" value="1"/>
</dbReference>
<dbReference type="Pfam" id="PF02607">
    <property type="entry name" value="B12-binding_2"/>
    <property type="match status" value="1"/>
</dbReference>
<feature type="domain" description="B12-binding" evidence="3">
    <location>
        <begin position="95"/>
        <end position="224"/>
    </location>
</feature>
<keyword evidence="1" id="KW-0479">Metal-binding</keyword>
<proteinExistence type="predicted"/>
<comment type="caution">
    <text evidence="5">The sequence shown here is derived from an EMBL/GenBank/DDBJ whole genome shotgun (WGS) entry which is preliminary data.</text>
</comment>
<dbReference type="SMART" id="SM01018">
    <property type="entry name" value="B12-binding_2"/>
    <property type="match status" value="1"/>
</dbReference>
<dbReference type="PANTHER" id="PTHR45833:SF1">
    <property type="entry name" value="METHIONINE SYNTHASE"/>
    <property type="match status" value="1"/>
</dbReference>
<evidence type="ECO:0000259" key="3">
    <source>
        <dbReference type="PROSITE" id="PS51332"/>
    </source>
</evidence>
<evidence type="ECO:0000259" key="4">
    <source>
        <dbReference type="PROSITE" id="PS51337"/>
    </source>
</evidence>
<dbReference type="GO" id="GO:0046653">
    <property type="term" value="P:tetrahydrofolate metabolic process"/>
    <property type="evidence" value="ECO:0007669"/>
    <property type="project" value="TreeGrafter"/>
</dbReference>
<evidence type="ECO:0000313" key="5">
    <source>
        <dbReference type="EMBL" id="MBZ0157895.1"/>
    </source>
</evidence>
<sequence length="234" mass="25619">MITPEKEQEIIKRLQDAVINYKAADAKKAAEEAVALGLDAYNMLMEGLAGGMEVVSQKFECHEYFIPETLLCAKALYAALDILKPHIKVQQGGPRGQVVLGVMQGDVHDLGKNIIKAIFEASGWTVHDLGRDVPLKKFVEEQLRTDSDIVMLSAMMTVSMVGIKKLIPMIKEKNPKVKIMIGGAPITEKTVEEYGADTTADNAPNALREAVRMLETLRKEGHHTSGARRSGAHA</sequence>
<protein>
    <submittedName>
        <fullName evidence="5">Cobalamin-dependent protein</fullName>
    </submittedName>
</protein>
<evidence type="ECO:0000256" key="2">
    <source>
        <dbReference type="ARBA" id="ARBA00023285"/>
    </source>
</evidence>
<dbReference type="InterPro" id="IPR050554">
    <property type="entry name" value="Met_Synthase/Corrinoid"/>
</dbReference>
<gene>
    <name evidence="5" type="ORF">K8I29_16990</name>
</gene>
<dbReference type="EMBL" id="JAIOIV010000131">
    <property type="protein sequence ID" value="MBZ0157895.1"/>
    <property type="molecule type" value="Genomic_DNA"/>
</dbReference>
<feature type="domain" description="B12-binding N-terminal" evidence="4">
    <location>
        <begin position="1"/>
        <end position="95"/>
    </location>
</feature>
<dbReference type="SUPFAM" id="SSF52242">
    <property type="entry name" value="Cobalamin (vitamin B12)-binding domain"/>
    <property type="match status" value="1"/>
</dbReference>
<name>A0A953M2R7_9BACT</name>
<evidence type="ECO:0000313" key="6">
    <source>
        <dbReference type="Proteomes" id="UP000705867"/>
    </source>
</evidence>
<dbReference type="SUPFAM" id="SSF47644">
    <property type="entry name" value="Methionine synthase domain"/>
    <property type="match status" value="1"/>
</dbReference>
<dbReference type="GO" id="GO:0031419">
    <property type="term" value="F:cobalamin binding"/>
    <property type="evidence" value="ECO:0007669"/>
    <property type="project" value="InterPro"/>
</dbReference>
<dbReference type="InterPro" id="IPR036594">
    <property type="entry name" value="Meth_synthase_dom"/>
</dbReference>
<dbReference type="GO" id="GO:0008705">
    <property type="term" value="F:methionine synthase activity"/>
    <property type="evidence" value="ECO:0007669"/>
    <property type="project" value="TreeGrafter"/>
</dbReference>
<dbReference type="GO" id="GO:0050667">
    <property type="term" value="P:homocysteine metabolic process"/>
    <property type="evidence" value="ECO:0007669"/>
    <property type="project" value="TreeGrafter"/>
</dbReference>
<reference evidence="5" key="2">
    <citation type="submission" date="2021-08" db="EMBL/GenBank/DDBJ databases">
        <authorList>
            <person name="Dalcin Martins P."/>
        </authorList>
    </citation>
    <scope>NUCLEOTIDE SEQUENCE</scope>
    <source>
        <strain evidence="5">MAG_39</strain>
    </source>
</reference>
<dbReference type="PROSITE" id="PS51337">
    <property type="entry name" value="B12_BINDING_NTER"/>
    <property type="match status" value="1"/>
</dbReference>
<dbReference type="PANTHER" id="PTHR45833">
    <property type="entry name" value="METHIONINE SYNTHASE"/>
    <property type="match status" value="1"/>
</dbReference>
<evidence type="ECO:0000256" key="1">
    <source>
        <dbReference type="ARBA" id="ARBA00022723"/>
    </source>
</evidence>
<dbReference type="InterPro" id="IPR006158">
    <property type="entry name" value="Cobalamin-bd"/>
</dbReference>
<dbReference type="Gene3D" id="3.40.50.280">
    <property type="entry name" value="Cobalamin-binding domain"/>
    <property type="match status" value="1"/>
</dbReference>
<dbReference type="Pfam" id="PF02310">
    <property type="entry name" value="B12-binding"/>
    <property type="match status" value="1"/>
</dbReference>
<dbReference type="AlphaFoldDB" id="A0A953M2R7"/>
<dbReference type="InterPro" id="IPR003759">
    <property type="entry name" value="Cbl-bd_cap"/>
</dbReference>
<dbReference type="Proteomes" id="UP000705867">
    <property type="component" value="Unassembled WGS sequence"/>
</dbReference>
<reference evidence="5" key="1">
    <citation type="journal article" date="2021" name="bioRxiv">
        <title>Unraveling nitrogen, sulfur and carbon metabolic pathways and microbial community transcriptional responses to substrate deprivation and toxicity stresses in a bioreactor mimicking anoxic brackish coastal sediment conditions.</title>
        <authorList>
            <person name="Martins P.D."/>
            <person name="Echeveste M.J."/>
            <person name="Arshad A."/>
            <person name="Kurth J."/>
            <person name="Ouboter H."/>
            <person name="Jetten M.S.M."/>
            <person name="Welte C.U."/>
        </authorList>
    </citation>
    <scope>NUCLEOTIDE SEQUENCE</scope>
    <source>
        <strain evidence="5">MAG_39</strain>
    </source>
</reference>
<dbReference type="GO" id="GO:0046872">
    <property type="term" value="F:metal ion binding"/>
    <property type="evidence" value="ECO:0007669"/>
    <property type="project" value="UniProtKB-KW"/>
</dbReference>